<dbReference type="SMART" id="SM00387">
    <property type="entry name" value="HATPase_c"/>
    <property type="match status" value="1"/>
</dbReference>
<keyword evidence="8" id="KW-1185">Reference proteome</keyword>
<dbReference type="PROSITE" id="PS50109">
    <property type="entry name" value="HIS_KIN"/>
    <property type="match status" value="1"/>
</dbReference>
<dbReference type="InterPro" id="IPR003594">
    <property type="entry name" value="HATPase_dom"/>
</dbReference>
<dbReference type="Pfam" id="PF00512">
    <property type="entry name" value="HisKA"/>
    <property type="match status" value="1"/>
</dbReference>
<evidence type="ECO:0000256" key="2">
    <source>
        <dbReference type="ARBA" id="ARBA00012438"/>
    </source>
</evidence>
<dbReference type="SMART" id="SM00388">
    <property type="entry name" value="HisKA"/>
    <property type="match status" value="1"/>
</dbReference>
<dbReference type="EC" id="2.7.13.3" evidence="2"/>
<dbReference type="Gene3D" id="1.10.287.130">
    <property type="match status" value="1"/>
</dbReference>
<gene>
    <name evidence="7" type="ORF">H0485_03775</name>
</gene>
<dbReference type="InterPro" id="IPR001789">
    <property type="entry name" value="Sig_transdc_resp-reg_receiver"/>
</dbReference>
<dbReference type="SMART" id="SM00448">
    <property type="entry name" value="REC"/>
    <property type="match status" value="1"/>
</dbReference>
<comment type="catalytic activity">
    <reaction evidence="1">
        <text>ATP + protein L-histidine = ADP + protein N-phospho-L-histidine.</text>
        <dbReference type="EC" id="2.7.13.3"/>
    </reaction>
</comment>
<protein>
    <recommendedName>
        <fullName evidence="2">histidine kinase</fullName>
        <ecNumber evidence="2">2.7.13.3</ecNumber>
    </recommendedName>
</protein>
<dbReference type="Pfam" id="PF02518">
    <property type="entry name" value="HATPase_c"/>
    <property type="match status" value="1"/>
</dbReference>
<dbReference type="InterPro" id="IPR003661">
    <property type="entry name" value="HisK_dim/P_dom"/>
</dbReference>
<comment type="caution">
    <text evidence="7">The sequence shown here is derived from an EMBL/GenBank/DDBJ whole genome shotgun (WGS) entry which is preliminary data.</text>
</comment>
<dbReference type="InterPro" id="IPR011006">
    <property type="entry name" value="CheY-like_superfamily"/>
</dbReference>
<dbReference type="Gene3D" id="3.30.565.10">
    <property type="entry name" value="Histidine kinase-like ATPase, C-terminal domain"/>
    <property type="match status" value="1"/>
</dbReference>
<dbReference type="SUPFAM" id="SSF55874">
    <property type="entry name" value="ATPase domain of HSP90 chaperone/DNA topoisomerase II/histidine kinase"/>
    <property type="match status" value="1"/>
</dbReference>
<name>A0ABS8CIA6_9RHOB</name>
<dbReference type="CDD" id="cd00082">
    <property type="entry name" value="HisKA"/>
    <property type="match status" value="1"/>
</dbReference>
<dbReference type="InterPro" id="IPR036097">
    <property type="entry name" value="HisK_dim/P_sf"/>
</dbReference>
<evidence type="ECO:0000256" key="1">
    <source>
        <dbReference type="ARBA" id="ARBA00000085"/>
    </source>
</evidence>
<evidence type="ECO:0000313" key="7">
    <source>
        <dbReference type="EMBL" id="MCB5409127.1"/>
    </source>
</evidence>
<dbReference type="PROSITE" id="PS50110">
    <property type="entry name" value="RESPONSE_REGULATORY"/>
    <property type="match status" value="1"/>
</dbReference>
<organism evidence="7 8">
    <name type="scientific">Pseudogemmobacter faecipullorum</name>
    <dbReference type="NCBI Taxonomy" id="2755041"/>
    <lineage>
        <taxon>Bacteria</taxon>
        <taxon>Pseudomonadati</taxon>
        <taxon>Pseudomonadota</taxon>
        <taxon>Alphaproteobacteria</taxon>
        <taxon>Rhodobacterales</taxon>
        <taxon>Paracoccaceae</taxon>
        <taxon>Pseudogemmobacter</taxon>
    </lineage>
</organism>
<proteinExistence type="predicted"/>
<dbReference type="InterPro" id="IPR005467">
    <property type="entry name" value="His_kinase_dom"/>
</dbReference>
<evidence type="ECO:0000259" key="5">
    <source>
        <dbReference type="PROSITE" id="PS50109"/>
    </source>
</evidence>
<reference evidence="7 8" key="1">
    <citation type="submission" date="2020-07" db="EMBL/GenBank/DDBJ databases">
        <title>Pseudogemmobacter sp. nov., isolated from poultry manure in Taiwan.</title>
        <authorList>
            <person name="Lin S.-Y."/>
            <person name="Tang Y.-S."/>
            <person name="Young C.-C."/>
        </authorList>
    </citation>
    <scope>NUCLEOTIDE SEQUENCE [LARGE SCALE GENOMIC DNA]</scope>
    <source>
        <strain evidence="7 8">CC-YST710</strain>
    </source>
</reference>
<dbReference type="SUPFAM" id="SSF47384">
    <property type="entry name" value="Homodimeric domain of signal transducing histidine kinase"/>
    <property type="match status" value="1"/>
</dbReference>
<dbReference type="Proteomes" id="UP001198571">
    <property type="component" value="Unassembled WGS sequence"/>
</dbReference>
<accession>A0ABS8CIA6</accession>
<feature type="domain" description="Response regulatory" evidence="6">
    <location>
        <begin position="601"/>
        <end position="717"/>
    </location>
</feature>
<dbReference type="SUPFAM" id="SSF52172">
    <property type="entry name" value="CheY-like"/>
    <property type="match status" value="1"/>
</dbReference>
<evidence type="ECO:0000256" key="4">
    <source>
        <dbReference type="PROSITE-ProRule" id="PRU00169"/>
    </source>
</evidence>
<dbReference type="PANTHER" id="PTHR43065:SF42">
    <property type="entry name" value="TWO-COMPONENT SENSOR PPRA"/>
    <property type="match status" value="1"/>
</dbReference>
<feature type="modified residue" description="4-aspartylphosphate" evidence="4">
    <location>
        <position position="652"/>
    </location>
</feature>
<dbReference type="PANTHER" id="PTHR43065">
    <property type="entry name" value="SENSOR HISTIDINE KINASE"/>
    <property type="match status" value="1"/>
</dbReference>
<dbReference type="InterPro" id="IPR036890">
    <property type="entry name" value="HATPase_C_sf"/>
</dbReference>
<evidence type="ECO:0000313" key="8">
    <source>
        <dbReference type="Proteomes" id="UP001198571"/>
    </source>
</evidence>
<evidence type="ECO:0000259" key="6">
    <source>
        <dbReference type="PROSITE" id="PS50110"/>
    </source>
</evidence>
<dbReference type="Pfam" id="PF00072">
    <property type="entry name" value="Response_reg"/>
    <property type="match status" value="1"/>
</dbReference>
<sequence>MVNAVIWLLAWRAARAQALLRQQLGRFLGEDSAAWFATDSLGQISFQNRAARIRFGDLPGQGLNDALHEQIASPGAVMYRLQARAAARGGVAEDVVSQRGLLRLAVHRLGRDQFLWRIEDFTEHHPARRGGEGISLPMLVANAAGVIQSSNEALHRLLGERPRRLDRLFVQRRFSSGEEVLLRSRGSDLRVIAAELTPHPERREIYLLPAPERREADSPAVDLENVPLALMKFASNGALRSANRLALSMLGPRRIEGLRFHDLFEDLGRPVEDWLADVIEARLPAGAEMMRLRAPEGEEDSFVQLQLSRIIEEGRPGALAVLSDVTAIKRLEAQFDQSQKMQAIGQLAGGIAHDFNNLLTAISGHCDLLMLRRGREDAEFADLEQIRQNANRAAALVSQLLAFSRKQTLRPEHLEISEVLSEMVHLLNRLVGEKITLSQSCEAGLMPIRVDRRRLEQVLMNLVVNARDAMGGRGQIRISTATLQLSQPLQRDGASVPAGRWSVIRVADAGCGIPPERIGKIFDPFFTTKRTGEGTGLGLSTAYGIVKQSGGYIFVSSDTTPGPGRGTVFELLFPACETAAETDPAPPEPAAPALVRSGAGLVLLVEDEAPVRAFASRALRLSGFTVIEAQNAEEALDLLEDPALAVDIIVTDVVMPGLDGPGWVRRAMEDRPGVRVVFVSGYAEDHLAADQAQIPNSVFLPKPFSLTDLTATVQGQLA</sequence>
<dbReference type="InterPro" id="IPR004358">
    <property type="entry name" value="Sig_transdc_His_kin-like_C"/>
</dbReference>
<keyword evidence="3 4" id="KW-0597">Phosphoprotein</keyword>
<dbReference type="EMBL" id="JACDXX010000003">
    <property type="protein sequence ID" value="MCB5409127.1"/>
    <property type="molecule type" value="Genomic_DNA"/>
</dbReference>
<evidence type="ECO:0000256" key="3">
    <source>
        <dbReference type="ARBA" id="ARBA00022553"/>
    </source>
</evidence>
<dbReference type="Gene3D" id="3.40.50.2300">
    <property type="match status" value="1"/>
</dbReference>
<dbReference type="Gene3D" id="3.30.450.20">
    <property type="entry name" value="PAS domain"/>
    <property type="match status" value="1"/>
</dbReference>
<feature type="domain" description="Histidine kinase" evidence="5">
    <location>
        <begin position="350"/>
        <end position="577"/>
    </location>
</feature>
<dbReference type="PRINTS" id="PR00344">
    <property type="entry name" value="BCTRLSENSOR"/>
</dbReference>